<dbReference type="Gene3D" id="2.10.90.10">
    <property type="entry name" value="Cystine-knot cytokines"/>
    <property type="match status" value="1"/>
</dbReference>
<proteinExistence type="inferred from homology"/>
<gene>
    <name evidence="6" type="ORF">CDAR_412991</name>
</gene>
<evidence type="ECO:0000256" key="1">
    <source>
        <dbReference type="ARBA" id="ARBA00004613"/>
    </source>
</evidence>
<comment type="caution">
    <text evidence="6">The sequence shown here is derived from an EMBL/GenBank/DDBJ whole genome shotgun (WGS) entry which is preliminary data.</text>
</comment>
<dbReference type="PANTHER" id="PTHR10494">
    <property type="entry name" value="BONE MORPHOGENETIC PROTEIN INHIBITOR, NOGGIN"/>
    <property type="match status" value="1"/>
</dbReference>
<dbReference type="GO" id="GO:0009953">
    <property type="term" value="P:dorsal/ventral pattern formation"/>
    <property type="evidence" value="ECO:0007669"/>
    <property type="project" value="TreeGrafter"/>
</dbReference>
<keyword evidence="4" id="KW-0964">Secreted</keyword>
<dbReference type="Proteomes" id="UP001054837">
    <property type="component" value="Unassembled WGS sequence"/>
</dbReference>
<dbReference type="Pfam" id="PF05806">
    <property type="entry name" value="Noggin"/>
    <property type="match status" value="1"/>
</dbReference>
<dbReference type="GO" id="GO:0030514">
    <property type="term" value="P:negative regulation of BMP signaling pathway"/>
    <property type="evidence" value="ECO:0007669"/>
    <property type="project" value="InterPro"/>
</dbReference>
<dbReference type="SUPFAM" id="SSF57501">
    <property type="entry name" value="Cystine-knot cytokines"/>
    <property type="match status" value="1"/>
</dbReference>
<dbReference type="AlphaFoldDB" id="A0AAV4PK91"/>
<evidence type="ECO:0000313" key="7">
    <source>
        <dbReference type="Proteomes" id="UP001054837"/>
    </source>
</evidence>
<dbReference type="GO" id="GO:0005615">
    <property type="term" value="C:extracellular space"/>
    <property type="evidence" value="ECO:0007669"/>
    <property type="project" value="TreeGrafter"/>
</dbReference>
<dbReference type="PANTHER" id="PTHR10494:SF6">
    <property type="entry name" value="NOGGIN"/>
    <property type="match status" value="1"/>
</dbReference>
<name>A0AAV4PK91_9ARAC</name>
<dbReference type="Gene3D" id="1.10.287.520">
    <property type="entry name" value="Helix hairpin bin"/>
    <property type="match status" value="1"/>
</dbReference>
<sequence>MSVGLPLQQCGAVLLAQVIVSLVLVNCRLTSGSRNWMRPVPSHDLPVLDLIEPKDKRYDPKPEDLSPRALRERLDRDFDKQFMSETRPLESILHPNGTVEFSFKRTKRGKLVPSSKMPKEIRHLRLHALKLPDGSRFRMKVGKKMRRKFKQMLWAYTYCPVAYRWKDLGLRFWPRWIKEGSCLTLGSCSFPSGMSCKPHRFVRKTVLRWHCQDWVKKKHCKWIPGTHQRENVILFLSVVKAAAPSGTVLLCAILRIPKTFVLDSGRFCISDPKTSQLTANLFPKENLLNLSVLLLRHLTLWTLSASNCIF</sequence>
<evidence type="ECO:0000256" key="2">
    <source>
        <dbReference type="ARBA" id="ARBA00007480"/>
    </source>
</evidence>
<comment type="subcellular location">
    <subcellularLocation>
        <location evidence="1">Secreted</location>
    </subcellularLocation>
</comment>
<evidence type="ECO:0008006" key="8">
    <source>
        <dbReference type="Google" id="ProtNLM"/>
    </source>
</evidence>
<evidence type="ECO:0000313" key="6">
    <source>
        <dbReference type="EMBL" id="GIX97423.1"/>
    </source>
</evidence>
<evidence type="ECO:0000256" key="4">
    <source>
        <dbReference type="ARBA" id="ARBA00022525"/>
    </source>
</evidence>
<dbReference type="InterPro" id="IPR008717">
    <property type="entry name" value="Noggin"/>
</dbReference>
<dbReference type="EMBL" id="BPLQ01003036">
    <property type="protein sequence ID" value="GIX97423.1"/>
    <property type="molecule type" value="Genomic_DNA"/>
</dbReference>
<keyword evidence="5" id="KW-0732">Signal</keyword>
<evidence type="ECO:0000256" key="5">
    <source>
        <dbReference type="ARBA" id="ARBA00022729"/>
    </source>
</evidence>
<keyword evidence="3" id="KW-0217">Developmental protein</keyword>
<accession>A0AAV4PK91</accession>
<dbReference type="InterPro" id="IPR029034">
    <property type="entry name" value="Cystine-knot_cytokine"/>
</dbReference>
<dbReference type="GO" id="GO:0045596">
    <property type="term" value="P:negative regulation of cell differentiation"/>
    <property type="evidence" value="ECO:0007669"/>
    <property type="project" value="InterPro"/>
</dbReference>
<keyword evidence="7" id="KW-1185">Reference proteome</keyword>
<comment type="similarity">
    <text evidence="2">Belongs to the noggin family.</text>
</comment>
<reference evidence="6 7" key="1">
    <citation type="submission" date="2021-06" db="EMBL/GenBank/DDBJ databases">
        <title>Caerostris darwini draft genome.</title>
        <authorList>
            <person name="Kono N."/>
            <person name="Arakawa K."/>
        </authorList>
    </citation>
    <scope>NUCLEOTIDE SEQUENCE [LARGE SCALE GENOMIC DNA]</scope>
</reference>
<evidence type="ECO:0000256" key="3">
    <source>
        <dbReference type="ARBA" id="ARBA00022473"/>
    </source>
</evidence>
<organism evidence="6 7">
    <name type="scientific">Caerostris darwini</name>
    <dbReference type="NCBI Taxonomy" id="1538125"/>
    <lineage>
        <taxon>Eukaryota</taxon>
        <taxon>Metazoa</taxon>
        <taxon>Ecdysozoa</taxon>
        <taxon>Arthropoda</taxon>
        <taxon>Chelicerata</taxon>
        <taxon>Arachnida</taxon>
        <taxon>Araneae</taxon>
        <taxon>Araneomorphae</taxon>
        <taxon>Entelegynae</taxon>
        <taxon>Araneoidea</taxon>
        <taxon>Araneidae</taxon>
        <taxon>Caerostris</taxon>
    </lineage>
</organism>
<protein>
    <recommendedName>
        <fullName evidence="8">Noggin</fullName>
    </recommendedName>
</protein>